<accession>A0A511N9P0</accession>
<organism evidence="3 4">
    <name type="scientific">Deinococcus cellulosilyticus (strain DSM 18568 / NBRC 106333 / KACC 11606 / 5516J-15)</name>
    <dbReference type="NCBI Taxonomy" id="1223518"/>
    <lineage>
        <taxon>Bacteria</taxon>
        <taxon>Thermotogati</taxon>
        <taxon>Deinococcota</taxon>
        <taxon>Deinococci</taxon>
        <taxon>Deinococcales</taxon>
        <taxon>Deinococcaceae</taxon>
        <taxon>Deinococcus</taxon>
    </lineage>
</organism>
<dbReference type="InterPro" id="IPR006121">
    <property type="entry name" value="HMA_dom"/>
</dbReference>
<evidence type="ECO:0000259" key="2">
    <source>
        <dbReference type="PROSITE" id="PS50846"/>
    </source>
</evidence>
<dbReference type="PANTHER" id="PTHR22814:SF287">
    <property type="entry name" value="COPPER TRANSPORT PROTEIN ATX1"/>
    <property type="match status" value="1"/>
</dbReference>
<dbReference type="SUPFAM" id="SSF55008">
    <property type="entry name" value="HMA, heavy metal-associated domain"/>
    <property type="match status" value="1"/>
</dbReference>
<comment type="caution">
    <text evidence="3">The sequence shown here is derived from an EMBL/GenBank/DDBJ whole genome shotgun (WGS) entry which is preliminary data.</text>
</comment>
<proteinExistence type="predicted"/>
<gene>
    <name evidence="3" type="ORF">DC3_51840</name>
</gene>
<dbReference type="FunFam" id="3.30.70.100:FF:000001">
    <property type="entry name" value="ATPase copper transporting beta"/>
    <property type="match status" value="1"/>
</dbReference>
<dbReference type="Gene3D" id="3.30.70.100">
    <property type="match status" value="1"/>
</dbReference>
<dbReference type="Pfam" id="PF00403">
    <property type="entry name" value="HMA"/>
    <property type="match status" value="1"/>
</dbReference>
<sequence length="67" mass="6894">MTVELNISGMSCGHCEKAVKSALKSVAGVENAEVNLQQGTATVEGNADVQALIQAVTEEGYGATVRN</sequence>
<keyword evidence="4" id="KW-1185">Reference proteome</keyword>
<dbReference type="EMBL" id="BJXB01000037">
    <property type="protein sequence ID" value="GEM49549.1"/>
    <property type="molecule type" value="Genomic_DNA"/>
</dbReference>
<evidence type="ECO:0000313" key="3">
    <source>
        <dbReference type="EMBL" id="GEM49549.1"/>
    </source>
</evidence>
<evidence type="ECO:0000313" key="4">
    <source>
        <dbReference type="Proteomes" id="UP000321306"/>
    </source>
</evidence>
<feature type="domain" description="HMA" evidence="2">
    <location>
        <begin position="1"/>
        <end position="64"/>
    </location>
</feature>
<dbReference type="OrthoDB" id="9813965at2"/>
<dbReference type="InterPro" id="IPR036163">
    <property type="entry name" value="HMA_dom_sf"/>
</dbReference>
<reference evidence="3 4" key="1">
    <citation type="submission" date="2019-07" db="EMBL/GenBank/DDBJ databases">
        <title>Whole genome shotgun sequence of Deinococcus cellulosilyticus NBRC 106333.</title>
        <authorList>
            <person name="Hosoyama A."/>
            <person name="Uohara A."/>
            <person name="Ohji S."/>
            <person name="Ichikawa N."/>
        </authorList>
    </citation>
    <scope>NUCLEOTIDE SEQUENCE [LARGE SCALE GENOMIC DNA]</scope>
    <source>
        <strain evidence="3 4">NBRC 106333</strain>
    </source>
</reference>
<dbReference type="Proteomes" id="UP000321306">
    <property type="component" value="Unassembled WGS sequence"/>
</dbReference>
<dbReference type="GO" id="GO:0046872">
    <property type="term" value="F:metal ion binding"/>
    <property type="evidence" value="ECO:0007669"/>
    <property type="project" value="UniProtKB-KW"/>
</dbReference>
<evidence type="ECO:0000256" key="1">
    <source>
        <dbReference type="ARBA" id="ARBA00022723"/>
    </source>
</evidence>
<dbReference type="PROSITE" id="PS01047">
    <property type="entry name" value="HMA_1"/>
    <property type="match status" value="1"/>
</dbReference>
<dbReference type="PANTHER" id="PTHR22814">
    <property type="entry name" value="COPPER TRANSPORT PROTEIN ATOX1-RELATED"/>
    <property type="match status" value="1"/>
</dbReference>
<dbReference type="PROSITE" id="PS50846">
    <property type="entry name" value="HMA_2"/>
    <property type="match status" value="1"/>
</dbReference>
<dbReference type="RefSeq" id="WP_146890309.1">
    <property type="nucleotide sequence ID" value="NZ_BJXB01000037.1"/>
</dbReference>
<protein>
    <recommendedName>
        <fullName evidence="2">HMA domain-containing protein</fullName>
    </recommendedName>
</protein>
<keyword evidence="1" id="KW-0479">Metal-binding</keyword>
<name>A0A511N9P0_DEIC1</name>
<dbReference type="CDD" id="cd00371">
    <property type="entry name" value="HMA"/>
    <property type="match status" value="1"/>
</dbReference>
<dbReference type="InterPro" id="IPR017969">
    <property type="entry name" value="Heavy-metal-associated_CS"/>
</dbReference>
<dbReference type="AlphaFoldDB" id="A0A511N9P0"/>